<dbReference type="Pfam" id="PF11533">
    <property type="entry name" value="AtzH-like"/>
    <property type="match status" value="1"/>
</dbReference>
<dbReference type="AlphaFoldDB" id="A0A930UYF0"/>
<dbReference type="InterPro" id="IPR036928">
    <property type="entry name" value="AS_sf"/>
</dbReference>
<dbReference type="SUPFAM" id="SSF75304">
    <property type="entry name" value="Amidase signature (AS) enzymes"/>
    <property type="match status" value="1"/>
</dbReference>
<dbReference type="InterPro" id="IPR024507">
    <property type="entry name" value="AtzH-like"/>
</dbReference>
<evidence type="ECO:0000313" key="4">
    <source>
        <dbReference type="Proteomes" id="UP000656804"/>
    </source>
</evidence>
<sequence length="502" mass="52229">MTERPPLPVPPELVEAFRRYERALVDADLDTLDALTAGGASALAAGADGLLVGREHVVEARRATTRPQARRLVQTHVQVTDAEHALVVAVAEHARGGRTQQTQLWALVDDRWQVTAAHTTPPAPALDTRVWRVVGDPLVHGNASGPLLGESVAVKDVYAVAGHAISAGNPAWEAASPVERSDARVVESLIEAGADLRGIARTDEFAWSILGMNAHHGTPPNPRAPGRVPGGSSSGPASAVALGQASIGLGTDTAGSCRAPAAFCGLFGVRTSHGSVSTRGMLPLAPSFDTVGWLTRDAATLQRVGDVLLPPDSTSGSADLVVVPELLGLATPDVRSAVESWVGEQGLVVREGWPLGTREQWLAAFVTWQSWQAWQSHGAWLADRLDTIGWPVRERFEFAAGLTQARADDARAVVDDAAGIVLEALGDRVAVLPTTAAVAPLAGPRAEAARGPTLQLTAVASIAGAPVVSLPLRTRAGLPCGVSLMAAPGRDRALLDLATALS</sequence>
<dbReference type="Gene3D" id="3.10.450.50">
    <property type="match status" value="1"/>
</dbReference>
<comment type="caution">
    <text evidence="3">The sequence shown here is derived from an EMBL/GenBank/DDBJ whole genome shotgun (WGS) entry which is preliminary data.</text>
</comment>
<keyword evidence="4" id="KW-1185">Reference proteome</keyword>
<dbReference type="InterPro" id="IPR032710">
    <property type="entry name" value="NTF2-like_dom_sf"/>
</dbReference>
<dbReference type="SUPFAM" id="SSF54427">
    <property type="entry name" value="NTF2-like"/>
    <property type="match status" value="1"/>
</dbReference>
<organism evidence="3 4">
    <name type="scientific">Nocardioides acrostichi</name>
    <dbReference type="NCBI Taxonomy" id="2784339"/>
    <lineage>
        <taxon>Bacteria</taxon>
        <taxon>Bacillati</taxon>
        <taxon>Actinomycetota</taxon>
        <taxon>Actinomycetes</taxon>
        <taxon>Propionibacteriales</taxon>
        <taxon>Nocardioidaceae</taxon>
        <taxon>Nocardioides</taxon>
    </lineage>
</organism>
<dbReference type="PANTHER" id="PTHR46310:SF7">
    <property type="entry name" value="AMIDASE 1"/>
    <property type="match status" value="1"/>
</dbReference>
<accession>A0A930UYF0</accession>
<evidence type="ECO:0000259" key="2">
    <source>
        <dbReference type="Pfam" id="PF01425"/>
    </source>
</evidence>
<feature type="domain" description="Amidase" evidence="2">
    <location>
        <begin position="141"/>
        <end position="315"/>
    </location>
</feature>
<feature type="region of interest" description="Disordered" evidence="1">
    <location>
        <begin position="216"/>
        <end position="236"/>
    </location>
</feature>
<dbReference type="EMBL" id="JADIVZ010000005">
    <property type="protein sequence ID" value="MBF4162401.1"/>
    <property type="molecule type" value="Genomic_DNA"/>
</dbReference>
<proteinExistence type="predicted"/>
<evidence type="ECO:0000256" key="1">
    <source>
        <dbReference type="SAM" id="MobiDB-lite"/>
    </source>
</evidence>
<dbReference type="InterPro" id="IPR023631">
    <property type="entry name" value="Amidase_dom"/>
</dbReference>
<name>A0A930UYF0_9ACTN</name>
<dbReference type="PANTHER" id="PTHR46310">
    <property type="entry name" value="AMIDASE 1"/>
    <property type="match status" value="1"/>
</dbReference>
<dbReference type="Gene3D" id="3.90.1300.10">
    <property type="entry name" value="Amidase signature (AS) domain"/>
    <property type="match status" value="1"/>
</dbReference>
<dbReference type="RefSeq" id="WP_194503661.1">
    <property type="nucleotide sequence ID" value="NZ_JADIVZ010000005.1"/>
</dbReference>
<protein>
    <submittedName>
        <fullName evidence="3">DUF3225 domain-containing protein</fullName>
    </submittedName>
</protein>
<dbReference type="Pfam" id="PF01425">
    <property type="entry name" value="Amidase"/>
    <property type="match status" value="1"/>
</dbReference>
<dbReference type="Proteomes" id="UP000656804">
    <property type="component" value="Unassembled WGS sequence"/>
</dbReference>
<evidence type="ECO:0000313" key="3">
    <source>
        <dbReference type="EMBL" id="MBF4162401.1"/>
    </source>
</evidence>
<reference evidence="3" key="1">
    <citation type="submission" date="2020-11" db="EMBL/GenBank/DDBJ databases">
        <title>Nocardioides sp. CBS4Y-1, whole genome shotgun sequence.</title>
        <authorList>
            <person name="Tuo L."/>
        </authorList>
    </citation>
    <scope>NUCLEOTIDE SEQUENCE</scope>
    <source>
        <strain evidence="3">CBS4Y-1</strain>
    </source>
</reference>
<gene>
    <name evidence="3" type="ORF">ISG29_11930</name>
</gene>